<sequence length="326" mass="37298">MGIGHWALGIGHGAWEEDKGKELLQFVFLSPCLTHSPLPKYQIKNNMKFHEHHIKALPYVPQPKYVVFTDFDETYLAHQNQEHHKSDRQELEEYLLNQSYEKQIILGWVTGSSLTSVFSKINKYGLKVLPHFIASSLGTELTYFNQKQYGEKDKQWENNLKETGFSEKLINNLVSILKLDDIHLTPQPQIEDSRFLKNYYYHQQNKELDSQALLQIKNIAKKAGIAVNISQCNPLCGDPENCYDVDFTPAGTGKKDIVNFILKHTNINYKNSIAFGESGNDIEMLQAVEHGYLVGNATSEAKKLHSRIEKNEYTKGILSVLKTLIK</sequence>
<protein>
    <submittedName>
        <fullName evidence="3">HAD-IIB family hydrolase</fullName>
    </submittedName>
</protein>
<dbReference type="Gene3D" id="3.40.50.1000">
    <property type="entry name" value="HAD superfamily/HAD-like"/>
    <property type="match status" value="1"/>
</dbReference>
<dbReference type="SUPFAM" id="SSF56784">
    <property type="entry name" value="HAD-like"/>
    <property type="match status" value="1"/>
</dbReference>
<dbReference type="InterPro" id="IPR023214">
    <property type="entry name" value="HAD_sf"/>
</dbReference>
<organism evidence="3 4">
    <name type="scientific">Nostoc paludosum FACHB-159</name>
    <dbReference type="NCBI Taxonomy" id="2692908"/>
    <lineage>
        <taxon>Bacteria</taxon>
        <taxon>Bacillati</taxon>
        <taxon>Cyanobacteriota</taxon>
        <taxon>Cyanophyceae</taxon>
        <taxon>Nostocales</taxon>
        <taxon>Nostocaceae</taxon>
        <taxon>Nostoc</taxon>
    </lineage>
</organism>
<dbReference type="Proteomes" id="UP000637383">
    <property type="component" value="Unassembled WGS sequence"/>
</dbReference>
<keyword evidence="4" id="KW-1185">Reference proteome</keyword>
<feature type="domain" description="Sucrose phosphatase-like" evidence="2">
    <location>
        <begin position="64"/>
        <end position="314"/>
    </location>
</feature>
<dbReference type="Gene3D" id="3.30.70.1410">
    <property type="entry name" value="yhjk (haloacid dehalogenase-like hydrolase protein) domain"/>
    <property type="match status" value="1"/>
</dbReference>
<keyword evidence="1 3" id="KW-0378">Hydrolase</keyword>
<comment type="caution">
    <text evidence="3">The sequence shown here is derived from an EMBL/GenBank/DDBJ whole genome shotgun (WGS) entry which is preliminary data.</text>
</comment>
<dbReference type="PANTHER" id="PTHR10000">
    <property type="entry name" value="PHOSPHOSERINE PHOSPHATASE"/>
    <property type="match status" value="1"/>
</dbReference>
<dbReference type="PANTHER" id="PTHR10000:SF57">
    <property type="entry name" value="KANOSAMINE-6-PHOSPHATE PHOSPHATASE"/>
    <property type="match status" value="1"/>
</dbReference>
<name>A0ABR8K536_9NOSO</name>
<dbReference type="InterPro" id="IPR006379">
    <property type="entry name" value="HAD-SF_hydro_IIB"/>
</dbReference>
<reference evidence="3 4" key="1">
    <citation type="journal article" date="2020" name="ISME J.">
        <title>Comparative genomics reveals insights into cyanobacterial evolution and habitat adaptation.</title>
        <authorList>
            <person name="Chen M.Y."/>
            <person name="Teng W.K."/>
            <person name="Zhao L."/>
            <person name="Hu C.X."/>
            <person name="Zhou Y.K."/>
            <person name="Han B.P."/>
            <person name="Song L.R."/>
            <person name="Shu W.S."/>
        </authorList>
    </citation>
    <scope>NUCLEOTIDE SEQUENCE [LARGE SCALE GENOMIC DNA]</scope>
    <source>
        <strain evidence="3 4">FACHB-159</strain>
    </source>
</reference>
<evidence type="ECO:0000313" key="4">
    <source>
        <dbReference type="Proteomes" id="UP000637383"/>
    </source>
</evidence>
<dbReference type="Pfam" id="PF05116">
    <property type="entry name" value="S6PP"/>
    <property type="match status" value="1"/>
</dbReference>
<dbReference type="InterPro" id="IPR036412">
    <property type="entry name" value="HAD-like_sf"/>
</dbReference>
<dbReference type="NCBIfam" id="TIGR01484">
    <property type="entry name" value="HAD-SF-IIB"/>
    <property type="match status" value="1"/>
</dbReference>
<evidence type="ECO:0000256" key="1">
    <source>
        <dbReference type="ARBA" id="ARBA00022801"/>
    </source>
</evidence>
<evidence type="ECO:0000313" key="3">
    <source>
        <dbReference type="EMBL" id="MBD2734170.1"/>
    </source>
</evidence>
<dbReference type="EMBL" id="JACJTU010000007">
    <property type="protein sequence ID" value="MBD2734170.1"/>
    <property type="molecule type" value="Genomic_DNA"/>
</dbReference>
<dbReference type="InterPro" id="IPR006380">
    <property type="entry name" value="SPP-like_dom"/>
</dbReference>
<gene>
    <name evidence="3" type="ORF">H6H03_09600</name>
</gene>
<accession>A0ABR8K536</accession>
<dbReference type="GO" id="GO:0016787">
    <property type="term" value="F:hydrolase activity"/>
    <property type="evidence" value="ECO:0007669"/>
    <property type="project" value="UniProtKB-KW"/>
</dbReference>
<evidence type="ECO:0000259" key="2">
    <source>
        <dbReference type="Pfam" id="PF05116"/>
    </source>
</evidence>
<proteinExistence type="predicted"/>
<dbReference type="RefSeq" id="WP_190954883.1">
    <property type="nucleotide sequence ID" value="NZ_JACJTU010000007.1"/>
</dbReference>